<protein>
    <recommendedName>
        <fullName evidence="1">HNH endonuclease 5 domain-containing protein</fullName>
    </recommendedName>
</protein>
<feature type="domain" description="HNH endonuclease 5" evidence="1">
    <location>
        <begin position="4"/>
        <end position="56"/>
    </location>
</feature>
<evidence type="ECO:0000313" key="2">
    <source>
        <dbReference type="EMBL" id="ABE41175.1"/>
    </source>
</evidence>
<reference evidence="2 3" key="1">
    <citation type="submission" date="2006-03" db="EMBL/GenBank/DDBJ databases">
        <title>Complete sequence of Rhodopseudomonas palustris BisB5.</title>
        <authorList>
            <consortium name="US DOE Joint Genome Institute"/>
            <person name="Copeland A."/>
            <person name="Lucas S."/>
            <person name="Lapidus A."/>
            <person name="Barry K."/>
            <person name="Detter J.C."/>
            <person name="Glavina del Rio T."/>
            <person name="Hammon N."/>
            <person name="Israni S."/>
            <person name="Dalin E."/>
            <person name="Tice H."/>
            <person name="Pitluck S."/>
            <person name="Chain P."/>
            <person name="Malfatti S."/>
            <person name="Shin M."/>
            <person name="Vergez L."/>
            <person name="Schmutz J."/>
            <person name="Larimer F."/>
            <person name="Land M."/>
            <person name="Hauser L."/>
            <person name="Pelletier D.A."/>
            <person name="Kyrpides N."/>
            <person name="Lykidis A."/>
            <person name="Oda Y."/>
            <person name="Harwood C.S."/>
            <person name="Richardson P."/>
        </authorList>
    </citation>
    <scope>NUCLEOTIDE SEQUENCE [LARGE SCALE GENOMIC DNA]</scope>
    <source>
        <strain evidence="2 3">BisB5</strain>
    </source>
</reference>
<dbReference type="STRING" id="316057.RPD_3956"/>
<gene>
    <name evidence="2" type="ordered locus">RPD_3956</name>
</gene>
<organism evidence="2 3">
    <name type="scientific">Rhodopseudomonas palustris (strain BisB5)</name>
    <dbReference type="NCBI Taxonomy" id="316057"/>
    <lineage>
        <taxon>Bacteria</taxon>
        <taxon>Pseudomonadati</taxon>
        <taxon>Pseudomonadota</taxon>
        <taxon>Alphaproteobacteria</taxon>
        <taxon>Hyphomicrobiales</taxon>
        <taxon>Nitrobacteraceae</taxon>
        <taxon>Rhodopseudomonas</taxon>
    </lineage>
</organism>
<dbReference type="AlphaFoldDB" id="Q131R4"/>
<dbReference type="InterPro" id="IPR029471">
    <property type="entry name" value="HNH_5"/>
</dbReference>
<evidence type="ECO:0000259" key="1">
    <source>
        <dbReference type="Pfam" id="PF14279"/>
    </source>
</evidence>
<dbReference type="Pfam" id="PF14279">
    <property type="entry name" value="HNH_5"/>
    <property type="match status" value="1"/>
</dbReference>
<sequence>MPICAICGQDIAPADDSEEHILPGAIGGRRTVGGFLHDGCNHRSGHTWDAALEKQLRPLALHFGVKRQRGRTLRMAVTTTAGENLLLNAGGQLEMARPEIKRTPIPDGETIAVKAGSIAQARDVLEGVKRKYPKVDVEAALAGAEIQRSYAKGVVCIDVNFGGPLSGRSLVKSALALAHETGLPIGQCRDASAYLREADAEPCFGYYYVDDLVDGRPPAMPLHCVAIDANPETGLILGYVEYFGIHRAVVCLGRDYVGDRLKAVYALDPRTGETVEVAVRLDFDVADMRAIYDYGRDDAEKRQEAFGAVFGPVLGSHQAAERDRVVHDSLNFAWANCGGVPDQPLTAEHLAKLMELFADRATPWWKHVTGLSDAAARQLALAYISQVLAVTQSTPV</sequence>
<proteinExistence type="predicted"/>
<dbReference type="eggNOG" id="COG1403">
    <property type="taxonomic scope" value="Bacteria"/>
</dbReference>
<name>Q131R4_RHOPS</name>
<dbReference type="EMBL" id="CP000283">
    <property type="protein sequence ID" value="ABE41175.1"/>
    <property type="molecule type" value="Genomic_DNA"/>
</dbReference>
<evidence type="ECO:0000313" key="3">
    <source>
        <dbReference type="Proteomes" id="UP000001818"/>
    </source>
</evidence>
<dbReference type="Proteomes" id="UP000001818">
    <property type="component" value="Chromosome"/>
</dbReference>
<dbReference type="BioCyc" id="RPAL316057:RPD_RS19875-MONOMER"/>
<accession>Q131R4</accession>
<dbReference type="KEGG" id="rpd:RPD_3956"/>
<dbReference type="HOGENOM" id="CLU_061987_0_0_5"/>